<evidence type="ECO:0000259" key="1">
    <source>
        <dbReference type="Pfam" id="PF12728"/>
    </source>
</evidence>
<reference evidence="2 3" key="1">
    <citation type="submission" date="2017-12" db="EMBL/GenBank/DDBJ databases">
        <title>Sequencing the genomes of 1000 Actinobacteria strains.</title>
        <authorList>
            <person name="Klenk H.-P."/>
        </authorList>
    </citation>
    <scope>NUCLEOTIDE SEQUENCE [LARGE SCALE GENOMIC DNA]</scope>
    <source>
        <strain evidence="2 3">DSM 45165</strain>
    </source>
</reference>
<comment type="caution">
    <text evidence="2">The sequence shown here is derived from an EMBL/GenBank/DDBJ whole genome shotgun (WGS) entry which is preliminary data.</text>
</comment>
<dbReference type="GO" id="GO:0003677">
    <property type="term" value="F:DNA binding"/>
    <property type="evidence" value="ECO:0007669"/>
    <property type="project" value="InterPro"/>
</dbReference>
<dbReference type="InterPro" id="IPR041657">
    <property type="entry name" value="HTH_17"/>
</dbReference>
<protein>
    <submittedName>
        <fullName evidence="2">AlpA family transcriptional regulator</fullName>
    </submittedName>
</protein>
<dbReference type="AlphaFoldDB" id="A0A2N3X0D5"/>
<sequence length="84" mass="8651">MQVEATRLYRVRTVADELDVSVATIYRAVESGALKAIRLGTGKGAVRIPGKAIEEYLDACASAAATRIGRGAEDVWGASAGGAA</sequence>
<dbReference type="EMBL" id="PJMY01000002">
    <property type="protein sequence ID" value="PKV99582.1"/>
    <property type="molecule type" value="Genomic_DNA"/>
</dbReference>
<dbReference type="InterPro" id="IPR009061">
    <property type="entry name" value="DNA-bd_dom_put_sf"/>
</dbReference>
<dbReference type="Pfam" id="PF12728">
    <property type="entry name" value="HTH_17"/>
    <property type="match status" value="1"/>
</dbReference>
<organism evidence="2 3">
    <name type="scientific">Amycolatopsis echigonensis</name>
    <dbReference type="NCBI Taxonomy" id="2576905"/>
    <lineage>
        <taxon>Bacteria</taxon>
        <taxon>Bacillati</taxon>
        <taxon>Actinomycetota</taxon>
        <taxon>Actinomycetes</taxon>
        <taxon>Pseudonocardiales</taxon>
        <taxon>Pseudonocardiaceae</taxon>
        <taxon>Amycolatopsis</taxon>
    </lineage>
</organism>
<dbReference type="RefSeq" id="WP_244194506.1">
    <property type="nucleotide sequence ID" value="NZ_PJMY01000002.1"/>
</dbReference>
<dbReference type="InterPro" id="IPR010093">
    <property type="entry name" value="SinI_DNA-bd"/>
</dbReference>
<evidence type="ECO:0000313" key="2">
    <source>
        <dbReference type="EMBL" id="PKV99582.1"/>
    </source>
</evidence>
<proteinExistence type="predicted"/>
<name>A0A2N3X0D5_9PSEU</name>
<feature type="domain" description="Helix-turn-helix" evidence="1">
    <location>
        <begin position="8"/>
        <end position="60"/>
    </location>
</feature>
<accession>A0A2N3X0D5</accession>
<keyword evidence="3" id="KW-1185">Reference proteome</keyword>
<dbReference type="SUPFAM" id="SSF46955">
    <property type="entry name" value="Putative DNA-binding domain"/>
    <property type="match status" value="1"/>
</dbReference>
<gene>
    <name evidence="2" type="ORF">ATK30_0562</name>
</gene>
<evidence type="ECO:0000313" key="3">
    <source>
        <dbReference type="Proteomes" id="UP000233750"/>
    </source>
</evidence>
<dbReference type="Proteomes" id="UP000233750">
    <property type="component" value="Unassembled WGS sequence"/>
</dbReference>
<dbReference type="NCBIfam" id="TIGR01764">
    <property type="entry name" value="excise"/>
    <property type="match status" value="1"/>
</dbReference>